<dbReference type="PANTHER" id="PTHR12463">
    <property type="entry name" value="OXYGENASE-RELATED"/>
    <property type="match status" value="1"/>
</dbReference>
<dbReference type="SUPFAM" id="SSF51197">
    <property type="entry name" value="Clavaminate synthase-like"/>
    <property type="match status" value="1"/>
</dbReference>
<dbReference type="InterPro" id="IPR027450">
    <property type="entry name" value="AlkB-like"/>
</dbReference>
<sequence>MTAVAGVDGLVEVPGYLGPAEQERLLTVIDGQPWRADLKRRVQHYGYRYDYTRRTVSRDQYLGPLPPWAAELATRLRSDGHVSRDLDQLIVNEYEPGQGISAHVDCVPCFADTVVSISLGSTCVMTYSRRDKSAKVDVLLEPGSLLVMAGPARYDWLHAIAARKSDRWAGAVLPRGRRVSLTFRTVLPSPPAPSPSPGGLSARS</sequence>
<reference evidence="3" key="1">
    <citation type="journal article" date="2019" name="Int. J. Syst. Evol. Microbiol.">
        <title>The Global Catalogue of Microorganisms (GCM) 10K type strain sequencing project: providing services to taxonomists for standard genome sequencing and annotation.</title>
        <authorList>
            <consortium name="The Broad Institute Genomics Platform"/>
            <consortium name="The Broad Institute Genome Sequencing Center for Infectious Disease"/>
            <person name="Wu L."/>
            <person name="Ma J."/>
        </authorList>
    </citation>
    <scope>NUCLEOTIDE SEQUENCE [LARGE SCALE GENOMIC DNA]</scope>
    <source>
        <strain evidence="3">CGMCC 4.7289</strain>
    </source>
</reference>
<dbReference type="InterPro" id="IPR032857">
    <property type="entry name" value="ALKBH4"/>
</dbReference>
<evidence type="ECO:0000313" key="3">
    <source>
        <dbReference type="Proteomes" id="UP001595816"/>
    </source>
</evidence>
<keyword evidence="2" id="KW-0223">Dioxygenase</keyword>
<protein>
    <submittedName>
        <fullName evidence="2">Alpha-ketoglutarate-dependent dioxygenase AlkB</fullName>
    </submittedName>
</protein>
<evidence type="ECO:0000259" key="1">
    <source>
        <dbReference type="PROSITE" id="PS51471"/>
    </source>
</evidence>
<dbReference type="Gene3D" id="2.60.120.590">
    <property type="entry name" value="Alpha-ketoglutarate-dependent dioxygenase AlkB-like"/>
    <property type="match status" value="1"/>
</dbReference>
<dbReference type="Proteomes" id="UP001595816">
    <property type="component" value="Unassembled WGS sequence"/>
</dbReference>
<dbReference type="InterPro" id="IPR005123">
    <property type="entry name" value="Oxoglu/Fe-dep_dioxygenase_dom"/>
</dbReference>
<dbReference type="Pfam" id="PF13532">
    <property type="entry name" value="2OG-FeII_Oxy_2"/>
    <property type="match status" value="1"/>
</dbReference>
<feature type="domain" description="Fe2OG dioxygenase" evidence="1">
    <location>
        <begin position="85"/>
        <end position="187"/>
    </location>
</feature>
<comment type="caution">
    <text evidence="2">The sequence shown here is derived from an EMBL/GenBank/DDBJ whole genome shotgun (WGS) entry which is preliminary data.</text>
</comment>
<proteinExistence type="predicted"/>
<keyword evidence="3" id="KW-1185">Reference proteome</keyword>
<keyword evidence="2" id="KW-0560">Oxidoreductase</keyword>
<name>A0ABV8LSM9_9ACTN</name>
<evidence type="ECO:0000313" key="2">
    <source>
        <dbReference type="EMBL" id="MFC4133780.1"/>
    </source>
</evidence>
<dbReference type="EMBL" id="JBHSAY010000013">
    <property type="protein sequence ID" value="MFC4133780.1"/>
    <property type="molecule type" value="Genomic_DNA"/>
</dbReference>
<organism evidence="2 3">
    <name type="scientific">Hamadaea flava</name>
    <dbReference type="NCBI Taxonomy" id="1742688"/>
    <lineage>
        <taxon>Bacteria</taxon>
        <taxon>Bacillati</taxon>
        <taxon>Actinomycetota</taxon>
        <taxon>Actinomycetes</taxon>
        <taxon>Micromonosporales</taxon>
        <taxon>Micromonosporaceae</taxon>
        <taxon>Hamadaea</taxon>
    </lineage>
</organism>
<dbReference type="InterPro" id="IPR037151">
    <property type="entry name" value="AlkB-like_sf"/>
</dbReference>
<dbReference type="GO" id="GO:0051213">
    <property type="term" value="F:dioxygenase activity"/>
    <property type="evidence" value="ECO:0007669"/>
    <property type="project" value="UniProtKB-KW"/>
</dbReference>
<accession>A0ABV8LSM9</accession>
<dbReference type="PANTHER" id="PTHR12463:SF1">
    <property type="entry name" value="2-OXOGLUTARATE AND FE-DEPENDENT OXYGENASE FAMILY PROTEIN"/>
    <property type="match status" value="1"/>
</dbReference>
<gene>
    <name evidence="2" type="ORF">ACFOZ4_24475</name>
</gene>
<dbReference type="RefSeq" id="WP_253750341.1">
    <property type="nucleotide sequence ID" value="NZ_JAMZDZ010000001.1"/>
</dbReference>
<dbReference type="PROSITE" id="PS51471">
    <property type="entry name" value="FE2OG_OXY"/>
    <property type="match status" value="1"/>
</dbReference>